<protein>
    <recommendedName>
        <fullName evidence="4">Copper transport protein</fullName>
    </recommendedName>
</protein>
<dbReference type="GO" id="GO:0016020">
    <property type="term" value="C:membrane"/>
    <property type="evidence" value="ECO:0007669"/>
    <property type="project" value="UniProtKB-SubCell"/>
</dbReference>
<dbReference type="HOGENOM" id="CLU_079690_0_1_1"/>
<feature type="transmembrane region" description="Helical" evidence="4">
    <location>
        <begin position="39"/>
        <end position="58"/>
    </location>
</feature>
<name>W2S354_CYPE1</name>
<accession>W2S354</accession>
<keyword evidence="4" id="KW-0813">Transport</keyword>
<dbReference type="PANTHER" id="PTHR12483">
    <property type="entry name" value="SOLUTE CARRIER FAMILY 31 COPPER TRANSPORTERS"/>
    <property type="match status" value="1"/>
</dbReference>
<evidence type="ECO:0000256" key="1">
    <source>
        <dbReference type="ARBA" id="ARBA00022692"/>
    </source>
</evidence>
<dbReference type="FunCoup" id="W2S354">
    <property type="interactions" value="24"/>
</dbReference>
<dbReference type="Pfam" id="PF04145">
    <property type="entry name" value="Ctr"/>
    <property type="match status" value="1"/>
</dbReference>
<dbReference type="Proteomes" id="UP000030752">
    <property type="component" value="Unassembled WGS sequence"/>
</dbReference>
<keyword evidence="4" id="KW-0186">Copper</keyword>
<proteinExistence type="inferred from homology"/>
<keyword evidence="4" id="KW-0406">Ion transport</keyword>
<keyword evidence="6" id="KW-1185">Reference proteome</keyword>
<keyword evidence="3 4" id="KW-0472">Membrane</keyword>
<dbReference type="GeneID" id="19969643"/>
<dbReference type="OrthoDB" id="161814at2759"/>
<dbReference type="InParanoid" id="W2S354"/>
<keyword evidence="1 4" id="KW-0812">Transmembrane</keyword>
<dbReference type="VEuPathDB" id="FungiDB:HMPREF1541_02304"/>
<dbReference type="STRING" id="1220924.W2S354"/>
<keyword evidence="2 4" id="KW-1133">Transmembrane helix</keyword>
<organism evidence="5 6">
    <name type="scientific">Cyphellophora europaea (strain CBS 101466)</name>
    <name type="common">Phialophora europaea</name>
    <dbReference type="NCBI Taxonomy" id="1220924"/>
    <lineage>
        <taxon>Eukaryota</taxon>
        <taxon>Fungi</taxon>
        <taxon>Dikarya</taxon>
        <taxon>Ascomycota</taxon>
        <taxon>Pezizomycotina</taxon>
        <taxon>Eurotiomycetes</taxon>
        <taxon>Chaetothyriomycetidae</taxon>
        <taxon>Chaetothyriales</taxon>
        <taxon>Cyphellophoraceae</taxon>
        <taxon>Cyphellophora</taxon>
    </lineage>
</organism>
<dbReference type="PANTHER" id="PTHR12483:SF79">
    <property type="entry name" value="COPPER TRANSPORT PROTEIN"/>
    <property type="match status" value="1"/>
</dbReference>
<evidence type="ECO:0000256" key="2">
    <source>
        <dbReference type="ARBA" id="ARBA00022989"/>
    </source>
</evidence>
<gene>
    <name evidence="5" type="ORF">HMPREF1541_02304</name>
</gene>
<evidence type="ECO:0000256" key="3">
    <source>
        <dbReference type="ARBA" id="ARBA00023136"/>
    </source>
</evidence>
<comment type="subcellular location">
    <subcellularLocation>
        <location evidence="4">Membrane</location>
        <topology evidence="4">Multi-pass membrane protein</topology>
    </subcellularLocation>
</comment>
<dbReference type="AlphaFoldDB" id="W2S354"/>
<dbReference type="eggNOG" id="KOG3386">
    <property type="taxonomic scope" value="Eukaryota"/>
</dbReference>
<dbReference type="EMBL" id="KB822718">
    <property type="protein sequence ID" value="ETN43146.1"/>
    <property type="molecule type" value="Genomic_DNA"/>
</dbReference>
<dbReference type="RefSeq" id="XP_008714882.1">
    <property type="nucleotide sequence ID" value="XM_008716660.1"/>
</dbReference>
<dbReference type="GO" id="GO:0005375">
    <property type="term" value="F:copper ion transmembrane transporter activity"/>
    <property type="evidence" value="ECO:0007669"/>
    <property type="project" value="UniProtKB-UniRule"/>
</dbReference>
<keyword evidence="4" id="KW-0187">Copper transport</keyword>
<evidence type="ECO:0000256" key="4">
    <source>
        <dbReference type="RuleBase" id="RU367022"/>
    </source>
</evidence>
<evidence type="ECO:0000313" key="5">
    <source>
        <dbReference type="EMBL" id="ETN43146.1"/>
    </source>
</evidence>
<sequence>MDHGDMGADGPTCKISMLWNWYTIDACFLAESWHVTSKGAFAASCIGVVFLVVALEFLRRLGKEYDSHIRQQFQRQAAARFSNPGPQDCCGPNNPPTYPDQYLTFRPSPLQQLIRSVIHMATFAVAYFIMLLAMYFNGYIIISIFIGALLGKFLCDWDSIKIPVGAPTSTGGQVKNPGQEELTYCCG</sequence>
<evidence type="ECO:0000313" key="6">
    <source>
        <dbReference type="Proteomes" id="UP000030752"/>
    </source>
</evidence>
<dbReference type="InterPro" id="IPR007274">
    <property type="entry name" value="Cop_transporter"/>
</dbReference>
<reference evidence="5 6" key="1">
    <citation type="submission" date="2013-03" db="EMBL/GenBank/DDBJ databases">
        <title>The Genome Sequence of Phialophora europaea CBS 101466.</title>
        <authorList>
            <consortium name="The Broad Institute Genomics Platform"/>
            <person name="Cuomo C."/>
            <person name="de Hoog S."/>
            <person name="Gorbushina A."/>
            <person name="Walker B."/>
            <person name="Young S.K."/>
            <person name="Zeng Q."/>
            <person name="Gargeya S."/>
            <person name="Fitzgerald M."/>
            <person name="Haas B."/>
            <person name="Abouelleil A."/>
            <person name="Allen A.W."/>
            <person name="Alvarado L."/>
            <person name="Arachchi H.M."/>
            <person name="Berlin A.M."/>
            <person name="Chapman S.B."/>
            <person name="Gainer-Dewar J."/>
            <person name="Goldberg J."/>
            <person name="Griggs A."/>
            <person name="Gujja S."/>
            <person name="Hansen M."/>
            <person name="Howarth C."/>
            <person name="Imamovic A."/>
            <person name="Ireland A."/>
            <person name="Larimer J."/>
            <person name="McCowan C."/>
            <person name="Murphy C."/>
            <person name="Pearson M."/>
            <person name="Poon T.W."/>
            <person name="Priest M."/>
            <person name="Roberts A."/>
            <person name="Saif S."/>
            <person name="Shea T."/>
            <person name="Sisk P."/>
            <person name="Sykes S."/>
            <person name="Wortman J."/>
            <person name="Nusbaum C."/>
            <person name="Birren B."/>
        </authorList>
    </citation>
    <scope>NUCLEOTIDE SEQUENCE [LARGE SCALE GENOMIC DNA]</scope>
    <source>
        <strain evidence="5 6">CBS 101466</strain>
    </source>
</reference>
<comment type="similarity">
    <text evidence="4">Belongs to the copper transporter (Ctr) (TC 1.A.56) family. SLC31A subfamily.</text>
</comment>